<feature type="compositionally biased region" description="Basic and acidic residues" evidence="1">
    <location>
        <begin position="8"/>
        <end position="35"/>
    </location>
</feature>
<organism evidence="2 3">
    <name type="scientific">Pelomonas margarita</name>
    <dbReference type="NCBI Taxonomy" id="3299031"/>
    <lineage>
        <taxon>Bacteria</taxon>
        <taxon>Pseudomonadati</taxon>
        <taxon>Pseudomonadota</taxon>
        <taxon>Betaproteobacteria</taxon>
        <taxon>Burkholderiales</taxon>
        <taxon>Sphaerotilaceae</taxon>
        <taxon>Roseateles</taxon>
    </lineage>
</organism>
<proteinExistence type="predicted"/>
<dbReference type="Proteomes" id="UP001606301">
    <property type="component" value="Unassembled WGS sequence"/>
</dbReference>
<dbReference type="RefSeq" id="WP_394396719.1">
    <property type="nucleotide sequence ID" value="NZ_JBIGHW010000003.1"/>
</dbReference>
<evidence type="ECO:0000313" key="3">
    <source>
        <dbReference type="Proteomes" id="UP001606301"/>
    </source>
</evidence>
<comment type="caution">
    <text evidence="2">The sequence shown here is derived from an EMBL/GenBank/DDBJ whole genome shotgun (WGS) entry which is preliminary data.</text>
</comment>
<reference evidence="2 3" key="1">
    <citation type="submission" date="2024-08" db="EMBL/GenBank/DDBJ databases">
        <authorList>
            <person name="Lu H."/>
        </authorList>
    </citation>
    <scope>NUCLEOTIDE SEQUENCE [LARGE SCALE GENOMIC DNA]</scope>
    <source>
        <strain evidence="2 3">LKC17W</strain>
    </source>
</reference>
<keyword evidence="3" id="KW-1185">Reference proteome</keyword>
<dbReference type="EMBL" id="JBIGHW010000003">
    <property type="protein sequence ID" value="MFG6440589.1"/>
    <property type="molecule type" value="Genomic_DNA"/>
</dbReference>
<evidence type="ECO:0000313" key="2">
    <source>
        <dbReference type="EMBL" id="MFG6440589.1"/>
    </source>
</evidence>
<feature type="region of interest" description="Disordered" evidence="1">
    <location>
        <begin position="1"/>
        <end position="60"/>
    </location>
</feature>
<evidence type="ECO:0000256" key="1">
    <source>
        <dbReference type="SAM" id="MobiDB-lite"/>
    </source>
</evidence>
<name>A0ABW7FFV2_9BURK</name>
<sequence length="60" mass="6614">MATPNYSYEKRQRELAKKRKAEEKRQRKLSGKPDDAAASDDAPPEGTADADSPAPTEPQN</sequence>
<accession>A0ABW7FFV2</accession>
<protein>
    <submittedName>
        <fullName evidence="2">Uncharacterized protein</fullName>
    </submittedName>
</protein>
<gene>
    <name evidence="2" type="ORF">ACG0Z3_07840</name>
</gene>